<dbReference type="AlphaFoldDB" id="A0A1C6S5K6"/>
<dbReference type="STRING" id="145854.GA0074692_1811"/>
<dbReference type="NCBIfam" id="TIGR03083">
    <property type="entry name" value="maleylpyruvate isomerase family mycothiol-dependent enzyme"/>
    <property type="match status" value="1"/>
</dbReference>
<evidence type="ECO:0000313" key="3">
    <source>
        <dbReference type="Proteomes" id="UP000198959"/>
    </source>
</evidence>
<dbReference type="EMBL" id="FMHW01000002">
    <property type="protein sequence ID" value="SCL24658.1"/>
    <property type="molecule type" value="Genomic_DNA"/>
</dbReference>
<evidence type="ECO:0000259" key="1">
    <source>
        <dbReference type="Pfam" id="PF11716"/>
    </source>
</evidence>
<evidence type="ECO:0000313" key="2">
    <source>
        <dbReference type="EMBL" id="SCL24658.1"/>
    </source>
</evidence>
<organism evidence="2 3">
    <name type="scientific">Micromonospora pallida</name>
    <dbReference type="NCBI Taxonomy" id="145854"/>
    <lineage>
        <taxon>Bacteria</taxon>
        <taxon>Bacillati</taxon>
        <taxon>Actinomycetota</taxon>
        <taxon>Actinomycetes</taxon>
        <taxon>Micromonosporales</taxon>
        <taxon>Micromonosporaceae</taxon>
        <taxon>Micromonospora</taxon>
    </lineage>
</organism>
<reference evidence="3" key="1">
    <citation type="submission" date="2016-06" db="EMBL/GenBank/DDBJ databases">
        <authorList>
            <person name="Varghese N."/>
            <person name="Submissions Spin"/>
        </authorList>
    </citation>
    <scope>NUCLEOTIDE SEQUENCE [LARGE SCALE GENOMIC DNA]</scope>
    <source>
        <strain evidence="3">DSM 43817</strain>
    </source>
</reference>
<dbReference type="OrthoDB" id="3677409at2"/>
<dbReference type="SUPFAM" id="SSF109854">
    <property type="entry name" value="DinB/YfiT-like putative metalloenzymes"/>
    <property type="match status" value="1"/>
</dbReference>
<dbReference type="InterPro" id="IPR034660">
    <property type="entry name" value="DinB/YfiT-like"/>
</dbReference>
<gene>
    <name evidence="2" type="ORF">GA0074692_1811</name>
</gene>
<dbReference type="Gene3D" id="1.20.120.450">
    <property type="entry name" value="dinb family like domain"/>
    <property type="match status" value="1"/>
</dbReference>
<sequence length="227" mass="24713">MTADNRALGAFRAEAEAFTAALGALTPHEWERPTRCVPWRVRDVVGHVVTVLGRVPDMVAAPEPERPDTTAIAYYRADHRFSDTANADRVATARGRAAGPDVARLGRDLPTAMKAVVTACRRERADRIVRTRHGDAMLLSDFLTTRVVELAVHGLDVADALNHQPWLTAPAAQHLQQLLFGPEWHTAVTALGWDPVTLLRKTTGRASVTPGESADLVRLGLRVLTLG</sequence>
<feature type="domain" description="Mycothiol-dependent maleylpyruvate isomerase metal-binding" evidence="1">
    <location>
        <begin position="11"/>
        <end position="158"/>
    </location>
</feature>
<keyword evidence="3" id="KW-1185">Reference proteome</keyword>
<accession>A0A1C6S5K6</accession>
<dbReference type="Proteomes" id="UP000198959">
    <property type="component" value="Unassembled WGS sequence"/>
</dbReference>
<dbReference type="InterPro" id="IPR017517">
    <property type="entry name" value="Maleyloyr_isom"/>
</dbReference>
<dbReference type="Pfam" id="PF11716">
    <property type="entry name" value="MDMPI_N"/>
    <property type="match status" value="1"/>
</dbReference>
<proteinExistence type="predicted"/>
<protein>
    <submittedName>
        <fullName evidence="2">TIGR03083 family protein</fullName>
    </submittedName>
</protein>
<dbReference type="GO" id="GO:0046872">
    <property type="term" value="F:metal ion binding"/>
    <property type="evidence" value="ECO:0007669"/>
    <property type="project" value="InterPro"/>
</dbReference>
<dbReference type="InterPro" id="IPR024344">
    <property type="entry name" value="MDMPI_metal-binding"/>
</dbReference>
<dbReference type="RefSeq" id="WP_091641624.1">
    <property type="nucleotide sequence ID" value="NZ_FMHW01000002.1"/>
</dbReference>
<name>A0A1C6S5K6_9ACTN</name>